<gene>
    <name evidence="2" type="ORF">DVH24_017051</name>
</gene>
<keyword evidence="1" id="KW-0812">Transmembrane</keyword>
<evidence type="ECO:0000313" key="2">
    <source>
        <dbReference type="EMBL" id="RXH85998.1"/>
    </source>
</evidence>
<feature type="transmembrane region" description="Helical" evidence="1">
    <location>
        <begin position="49"/>
        <end position="67"/>
    </location>
</feature>
<evidence type="ECO:0000313" key="3">
    <source>
        <dbReference type="Proteomes" id="UP000290289"/>
    </source>
</evidence>
<accession>A0A498IR90</accession>
<evidence type="ECO:0008006" key="4">
    <source>
        <dbReference type="Google" id="ProtNLM"/>
    </source>
</evidence>
<keyword evidence="1" id="KW-1133">Transmembrane helix</keyword>
<dbReference type="Proteomes" id="UP000290289">
    <property type="component" value="Chromosome 10"/>
</dbReference>
<keyword evidence="1" id="KW-0472">Membrane</keyword>
<reference evidence="2 3" key="1">
    <citation type="submission" date="2018-10" db="EMBL/GenBank/DDBJ databases">
        <title>A high-quality apple genome assembly.</title>
        <authorList>
            <person name="Hu J."/>
        </authorList>
    </citation>
    <scope>NUCLEOTIDE SEQUENCE [LARGE SCALE GENOMIC DNA]</scope>
    <source>
        <strain evidence="3">cv. HFTH1</strain>
        <tissue evidence="2">Young leaf</tissue>
    </source>
</reference>
<dbReference type="Gene3D" id="3.30.200.20">
    <property type="entry name" value="Phosphorylase Kinase, domain 1"/>
    <property type="match status" value="1"/>
</dbReference>
<protein>
    <recommendedName>
        <fullName evidence="4">Protein kinase domain-containing protein</fullName>
    </recommendedName>
</protein>
<keyword evidence="3" id="KW-1185">Reference proteome</keyword>
<sequence length="126" mass="14108">MTKSIGGIKIINYTRFDIEEKRRRHSNSRSFHLAWHGKSKTPTSKIVDIAVPISVSVLLFVVGYCCITRRARKKYNQAAADAPSATSNFSDDHKLGEGGFGQVYKDMTGVLLQVYKVPTFMHAKSE</sequence>
<name>A0A498IR90_MALDO</name>
<dbReference type="EMBL" id="RDQH01000336">
    <property type="protein sequence ID" value="RXH85998.1"/>
    <property type="molecule type" value="Genomic_DNA"/>
</dbReference>
<proteinExistence type="predicted"/>
<dbReference type="AlphaFoldDB" id="A0A498IR90"/>
<evidence type="ECO:0000256" key="1">
    <source>
        <dbReference type="SAM" id="Phobius"/>
    </source>
</evidence>
<organism evidence="2 3">
    <name type="scientific">Malus domestica</name>
    <name type="common">Apple</name>
    <name type="synonym">Pyrus malus</name>
    <dbReference type="NCBI Taxonomy" id="3750"/>
    <lineage>
        <taxon>Eukaryota</taxon>
        <taxon>Viridiplantae</taxon>
        <taxon>Streptophyta</taxon>
        <taxon>Embryophyta</taxon>
        <taxon>Tracheophyta</taxon>
        <taxon>Spermatophyta</taxon>
        <taxon>Magnoliopsida</taxon>
        <taxon>eudicotyledons</taxon>
        <taxon>Gunneridae</taxon>
        <taxon>Pentapetalae</taxon>
        <taxon>rosids</taxon>
        <taxon>fabids</taxon>
        <taxon>Rosales</taxon>
        <taxon>Rosaceae</taxon>
        <taxon>Amygdaloideae</taxon>
        <taxon>Maleae</taxon>
        <taxon>Malus</taxon>
    </lineage>
</organism>
<comment type="caution">
    <text evidence="2">The sequence shown here is derived from an EMBL/GenBank/DDBJ whole genome shotgun (WGS) entry which is preliminary data.</text>
</comment>